<evidence type="ECO:0000256" key="1">
    <source>
        <dbReference type="ARBA" id="ARBA00023125"/>
    </source>
</evidence>
<dbReference type="Gene3D" id="1.10.357.10">
    <property type="entry name" value="Tetracycline Repressor, domain 2"/>
    <property type="match status" value="1"/>
</dbReference>
<evidence type="ECO:0000256" key="2">
    <source>
        <dbReference type="PROSITE-ProRule" id="PRU00335"/>
    </source>
</evidence>
<name>A0A1G9B173_9BACT</name>
<dbReference type="PANTHER" id="PTHR43479">
    <property type="entry name" value="ACREF/ENVCD OPERON REPRESSOR-RELATED"/>
    <property type="match status" value="1"/>
</dbReference>
<accession>A0A1G9B173</accession>
<evidence type="ECO:0000259" key="3">
    <source>
        <dbReference type="PROSITE" id="PS50977"/>
    </source>
</evidence>
<dbReference type="OrthoDB" id="5394806at2"/>
<dbReference type="GO" id="GO:0003677">
    <property type="term" value="F:DNA binding"/>
    <property type="evidence" value="ECO:0007669"/>
    <property type="project" value="UniProtKB-UniRule"/>
</dbReference>
<dbReference type="PRINTS" id="PR00455">
    <property type="entry name" value="HTHTETR"/>
</dbReference>
<feature type="DNA-binding region" description="H-T-H motif" evidence="2">
    <location>
        <begin position="24"/>
        <end position="43"/>
    </location>
</feature>
<dbReference type="InterPro" id="IPR009057">
    <property type="entry name" value="Homeodomain-like_sf"/>
</dbReference>
<keyword evidence="1 2" id="KW-0238">DNA-binding</keyword>
<dbReference type="PROSITE" id="PS01081">
    <property type="entry name" value="HTH_TETR_1"/>
    <property type="match status" value="1"/>
</dbReference>
<dbReference type="PROSITE" id="PS50977">
    <property type="entry name" value="HTH_TETR_2"/>
    <property type="match status" value="1"/>
</dbReference>
<gene>
    <name evidence="4" type="ORF">SAMN05660337_0114</name>
</gene>
<dbReference type="InterPro" id="IPR023772">
    <property type="entry name" value="DNA-bd_HTH_TetR-type_CS"/>
</dbReference>
<reference evidence="5" key="1">
    <citation type="submission" date="2016-10" db="EMBL/GenBank/DDBJ databases">
        <authorList>
            <person name="Varghese N."/>
            <person name="Submissions S."/>
        </authorList>
    </citation>
    <scope>NUCLEOTIDE SEQUENCE [LARGE SCALE GENOMIC DNA]</scope>
    <source>
        <strain evidence="5">DSM 16995</strain>
    </source>
</reference>
<proteinExistence type="predicted"/>
<dbReference type="RefSeq" id="WP_092157223.1">
    <property type="nucleotide sequence ID" value="NZ_FNGA01000001.1"/>
</dbReference>
<dbReference type="EMBL" id="FNGA01000001">
    <property type="protein sequence ID" value="SDK33331.1"/>
    <property type="molecule type" value="Genomic_DNA"/>
</dbReference>
<dbReference type="AlphaFoldDB" id="A0A1G9B173"/>
<evidence type="ECO:0000313" key="5">
    <source>
        <dbReference type="Proteomes" id="UP000199053"/>
    </source>
</evidence>
<sequence>MKTKDLILETAKEMISQVGFHRATTSNLAKAANISEGTIYRHFESKEDILLHILAELEESFSYYIEGVRQKLDKDECSFDMIMADYFTFVEDNEVDMKIMLSTYGLLDSSKRLMAVFLKNLELILEDCIKVGIRKGILRDVAVEENSTIIMTIIFGLTRMHLYWPNQRDVRTEAIDFCRRSLLK</sequence>
<dbReference type="Proteomes" id="UP000199053">
    <property type="component" value="Unassembled WGS sequence"/>
</dbReference>
<evidence type="ECO:0000313" key="4">
    <source>
        <dbReference type="EMBL" id="SDK33331.1"/>
    </source>
</evidence>
<protein>
    <submittedName>
        <fullName evidence="4">Transcriptional regulator, TetR family</fullName>
    </submittedName>
</protein>
<dbReference type="PANTHER" id="PTHR43479:SF11">
    <property type="entry name" value="ACREF_ENVCD OPERON REPRESSOR-RELATED"/>
    <property type="match status" value="1"/>
</dbReference>
<dbReference type="STRING" id="246191.SAMN05660337_0114"/>
<feature type="domain" description="HTH tetR-type" evidence="3">
    <location>
        <begin position="1"/>
        <end position="61"/>
    </location>
</feature>
<dbReference type="InterPro" id="IPR050624">
    <property type="entry name" value="HTH-type_Tx_Regulator"/>
</dbReference>
<keyword evidence="5" id="KW-1185">Reference proteome</keyword>
<organism evidence="4 5">
    <name type="scientific">Maridesulfovibrio ferrireducens</name>
    <dbReference type="NCBI Taxonomy" id="246191"/>
    <lineage>
        <taxon>Bacteria</taxon>
        <taxon>Pseudomonadati</taxon>
        <taxon>Thermodesulfobacteriota</taxon>
        <taxon>Desulfovibrionia</taxon>
        <taxon>Desulfovibrionales</taxon>
        <taxon>Desulfovibrionaceae</taxon>
        <taxon>Maridesulfovibrio</taxon>
    </lineage>
</organism>
<dbReference type="SUPFAM" id="SSF46689">
    <property type="entry name" value="Homeodomain-like"/>
    <property type="match status" value="1"/>
</dbReference>
<dbReference type="Pfam" id="PF00440">
    <property type="entry name" value="TetR_N"/>
    <property type="match status" value="1"/>
</dbReference>
<dbReference type="InterPro" id="IPR001647">
    <property type="entry name" value="HTH_TetR"/>
</dbReference>